<accession>A0A4C1UXP1</accession>
<evidence type="ECO:0000313" key="1">
    <source>
        <dbReference type="EMBL" id="GBP30534.1"/>
    </source>
</evidence>
<sequence length="195" mass="21722">MTPLRHSGTPGQYRESHPVTILAAARKWALLNRPLPIPSVYAVPSQKAGNPLATFLSLQESTGGGGLRGSRISGILLKRNKKSHGEEGAIGTLNSMDEVQQLKQQFLLLHFVSPRIRMWSSNFTFYSVKVYHDRAGSCSCCNQITKDLCHQSGDNSTDGFLFSDQERERFEGTRQFARRRGQYLNCITSSSIAML</sequence>
<dbReference type="AlphaFoldDB" id="A0A4C1UXP1"/>
<proteinExistence type="predicted"/>
<reference evidence="1 2" key="1">
    <citation type="journal article" date="2019" name="Commun. Biol.">
        <title>The bagworm genome reveals a unique fibroin gene that provides high tensile strength.</title>
        <authorList>
            <person name="Kono N."/>
            <person name="Nakamura H."/>
            <person name="Ohtoshi R."/>
            <person name="Tomita M."/>
            <person name="Numata K."/>
            <person name="Arakawa K."/>
        </authorList>
    </citation>
    <scope>NUCLEOTIDE SEQUENCE [LARGE SCALE GENOMIC DNA]</scope>
</reference>
<name>A0A4C1UXP1_EUMVA</name>
<dbReference type="Proteomes" id="UP000299102">
    <property type="component" value="Unassembled WGS sequence"/>
</dbReference>
<organism evidence="1 2">
    <name type="scientific">Eumeta variegata</name>
    <name type="common">Bagworm moth</name>
    <name type="synonym">Eumeta japonica</name>
    <dbReference type="NCBI Taxonomy" id="151549"/>
    <lineage>
        <taxon>Eukaryota</taxon>
        <taxon>Metazoa</taxon>
        <taxon>Ecdysozoa</taxon>
        <taxon>Arthropoda</taxon>
        <taxon>Hexapoda</taxon>
        <taxon>Insecta</taxon>
        <taxon>Pterygota</taxon>
        <taxon>Neoptera</taxon>
        <taxon>Endopterygota</taxon>
        <taxon>Lepidoptera</taxon>
        <taxon>Glossata</taxon>
        <taxon>Ditrysia</taxon>
        <taxon>Tineoidea</taxon>
        <taxon>Psychidae</taxon>
        <taxon>Oiketicinae</taxon>
        <taxon>Eumeta</taxon>
    </lineage>
</organism>
<gene>
    <name evidence="1" type="ORF">EVAR_94714_1</name>
</gene>
<comment type="caution">
    <text evidence="1">The sequence shown here is derived from an EMBL/GenBank/DDBJ whole genome shotgun (WGS) entry which is preliminary data.</text>
</comment>
<evidence type="ECO:0000313" key="2">
    <source>
        <dbReference type="Proteomes" id="UP000299102"/>
    </source>
</evidence>
<protein>
    <submittedName>
        <fullName evidence="1">Uncharacterized protein</fullName>
    </submittedName>
</protein>
<dbReference type="EMBL" id="BGZK01000234">
    <property type="protein sequence ID" value="GBP30534.1"/>
    <property type="molecule type" value="Genomic_DNA"/>
</dbReference>
<keyword evidence="2" id="KW-1185">Reference proteome</keyword>